<dbReference type="EMBL" id="SULG01000031">
    <property type="protein sequence ID" value="TLD41964.1"/>
    <property type="molecule type" value="Genomic_DNA"/>
</dbReference>
<evidence type="ECO:0000313" key="2">
    <source>
        <dbReference type="Proteomes" id="UP000319783"/>
    </source>
</evidence>
<organism evidence="1 2">
    <name type="scientific">Candidatus Jettenia ecosi</name>
    <dbReference type="NCBI Taxonomy" id="2494326"/>
    <lineage>
        <taxon>Bacteria</taxon>
        <taxon>Pseudomonadati</taxon>
        <taxon>Planctomycetota</taxon>
        <taxon>Candidatus Brocadiia</taxon>
        <taxon>Candidatus Brocadiales</taxon>
        <taxon>Candidatus Brocadiaceae</taxon>
        <taxon>Candidatus Jettenia</taxon>
    </lineage>
</organism>
<protein>
    <submittedName>
        <fullName evidence="1">Uncharacterized protein</fullName>
    </submittedName>
</protein>
<comment type="caution">
    <text evidence="1">The sequence shown here is derived from an EMBL/GenBank/DDBJ whole genome shotgun (WGS) entry which is preliminary data.</text>
</comment>
<dbReference type="AlphaFoldDB" id="A0A533QB86"/>
<sequence length="42" mass="4839">MRDSWNRDFRMIHPCFIQSMLREGKAGAHYQRPCPKGGSSSV</sequence>
<name>A0A533QB86_9BACT</name>
<dbReference type="Proteomes" id="UP000319783">
    <property type="component" value="Unassembled WGS sequence"/>
</dbReference>
<reference evidence="1 2" key="1">
    <citation type="submission" date="2019-04" db="EMBL/GenBank/DDBJ databases">
        <title>Genome of a novel bacterium Candidatus Jettenia ecosi reconstructed from metagenome of an anammox bioreactor.</title>
        <authorList>
            <person name="Mardanov A.V."/>
            <person name="Beletsky A.V."/>
            <person name="Ravin N.V."/>
            <person name="Botchkova E.A."/>
            <person name="Litti Y.V."/>
            <person name="Nozhevnikova A.N."/>
        </authorList>
    </citation>
    <scope>NUCLEOTIDE SEQUENCE [LARGE SCALE GENOMIC DNA]</scope>
    <source>
        <strain evidence="1">J2</strain>
    </source>
</reference>
<proteinExistence type="predicted"/>
<accession>A0A533QB86</accession>
<gene>
    <name evidence="1" type="ORF">JETT_1753</name>
</gene>
<evidence type="ECO:0000313" key="1">
    <source>
        <dbReference type="EMBL" id="TLD41964.1"/>
    </source>
</evidence>